<reference evidence="1" key="1">
    <citation type="submission" date="2015-07" db="EMBL/GenBank/DDBJ databases">
        <title>MeaNS - Measles Nucleotide Surveillance Program.</title>
        <authorList>
            <person name="Tran T."/>
            <person name="Druce J."/>
        </authorList>
    </citation>
    <scope>NUCLEOTIDE SEQUENCE</scope>
    <source>
        <strain evidence="1">UCB-OBI-ISO-001</strain>
        <tissue evidence="1">Gonad</tissue>
    </source>
</reference>
<dbReference type="AlphaFoldDB" id="A0A0L8HZ75"/>
<sequence length="81" mass="9249">MHFTWRADDSASLPAQCKHLLLIVICELKVANSETARKVKYRENLFNANFPTQVGLPSSFCGLLIKCHANRKRQLIDYSLN</sequence>
<organism evidence="1">
    <name type="scientific">Octopus bimaculoides</name>
    <name type="common">California two-spotted octopus</name>
    <dbReference type="NCBI Taxonomy" id="37653"/>
    <lineage>
        <taxon>Eukaryota</taxon>
        <taxon>Metazoa</taxon>
        <taxon>Spiralia</taxon>
        <taxon>Lophotrochozoa</taxon>
        <taxon>Mollusca</taxon>
        <taxon>Cephalopoda</taxon>
        <taxon>Coleoidea</taxon>
        <taxon>Octopodiformes</taxon>
        <taxon>Octopoda</taxon>
        <taxon>Incirrata</taxon>
        <taxon>Octopodidae</taxon>
        <taxon>Octopus</taxon>
    </lineage>
</organism>
<dbReference type="EMBL" id="KQ416950">
    <property type="protein sequence ID" value="KOF94479.1"/>
    <property type="molecule type" value="Genomic_DNA"/>
</dbReference>
<proteinExistence type="predicted"/>
<gene>
    <name evidence="1" type="ORF">OCBIM_22001623mg</name>
</gene>
<accession>A0A0L8HZ75</accession>
<name>A0A0L8HZ75_OCTBM</name>
<evidence type="ECO:0000313" key="1">
    <source>
        <dbReference type="EMBL" id="KOF94479.1"/>
    </source>
</evidence>
<protein>
    <submittedName>
        <fullName evidence="1">Uncharacterized protein</fullName>
    </submittedName>
</protein>